<dbReference type="EnsemblMetazoa" id="GMOY000087-RA">
    <property type="protein sequence ID" value="GMOY000087-PA"/>
    <property type="gene ID" value="GMOY000087"/>
</dbReference>
<keyword evidence="5" id="KW-1185">Reference proteome</keyword>
<dbReference type="GO" id="GO:0005524">
    <property type="term" value="F:ATP binding"/>
    <property type="evidence" value="ECO:0007669"/>
    <property type="project" value="UniProtKB-KW"/>
</dbReference>
<evidence type="ECO:0000256" key="1">
    <source>
        <dbReference type="ARBA" id="ARBA00022741"/>
    </source>
</evidence>
<keyword evidence="2" id="KW-0067">ATP-binding</keyword>
<dbReference type="InterPro" id="IPR050173">
    <property type="entry name" value="ABC_transporter_C-like"/>
</dbReference>
<dbReference type="STRING" id="37546.A0A1B0F9C4"/>
<feature type="chain" id="PRO_5008407314" evidence="3">
    <location>
        <begin position="22"/>
        <end position="76"/>
    </location>
</feature>
<evidence type="ECO:0000313" key="5">
    <source>
        <dbReference type="Proteomes" id="UP000092444"/>
    </source>
</evidence>
<dbReference type="GO" id="GO:0016020">
    <property type="term" value="C:membrane"/>
    <property type="evidence" value="ECO:0007669"/>
    <property type="project" value="TreeGrafter"/>
</dbReference>
<keyword evidence="1" id="KW-0547">Nucleotide-binding</keyword>
<evidence type="ECO:0000313" key="4">
    <source>
        <dbReference type="EnsemblMetazoa" id="GMOY000087-PA"/>
    </source>
</evidence>
<dbReference type="PANTHER" id="PTHR24223">
    <property type="entry name" value="ATP-BINDING CASSETTE SUB-FAMILY C"/>
    <property type="match status" value="1"/>
</dbReference>
<dbReference type="AlphaFoldDB" id="A0A1B0F9C4"/>
<feature type="signal peptide" evidence="3">
    <location>
        <begin position="1"/>
        <end position="21"/>
    </location>
</feature>
<protein>
    <submittedName>
        <fullName evidence="4">Uncharacterized protein</fullName>
    </submittedName>
</protein>
<reference evidence="4" key="1">
    <citation type="submission" date="2020-05" db="UniProtKB">
        <authorList>
            <consortium name="EnsemblMetazoa"/>
        </authorList>
    </citation>
    <scope>IDENTIFICATION</scope>
    <source>
        <strain evidence="4">Yale</strain>
    </source>
</reference>
<proteinExistence type="predicted"/>
<dbReference type="Gene3D" id="3.40.50.300">
    <property type="entry name" value="P-loop containing nucleotide triphosphate hydrolases"/>
    <property type="match status" value="1"/>
</dbReference>
<accession>A0A1B0F9C4</accession>
<dbReference type="Proteomes" id="UP000092444">
    <property type="component" value="Unassembled WGS sequence"/>
</dbReference>
<name>A0A1B0F9C4_GLOMM</name>
<evidence type="ECO:0000256" key="2">
    <source>
        <dbReference type="ARBA" id="ARBA00022840"/>
    </source>
</evidence>
<evidence type="ECO:0000256" key="3">
    <source>
        <dbReference type="SAM" id="SignalP"/>
    </source>
</evidence>
<dbReference type="EMBL" id="CCAG010011664">
    <property type="status" value="NOT_ANNOTATED_CDS"/>
    <property type="molecule type" value="Genomic_DNA"/>
</dbReference>
<sequence>NITGCISSILAVLLRVGPITGGEISLDFVNLKELSLNILRNRIGLITQEPFLFESTVRENLDPRSIYHDTEKIAQL</sequence>
<keyword evidence="3" id="KW-0732">Signal</keyword>
<dbReference type="PANTHER" id="PTHR24223:SF330">
    <property type="entry name" value="ATP-BINDING CASSETTE SUB-FAMILY C MEMBER 10"/>
    <property type="match status" value="1"/>
</dbReference>
<organism evidence="4 5">
    <name type="scientific">Glossina morsitans morsitans</name>
    <name type="common">Savannah tsetse fly</name>
    <dbReference type="NCBI Taxonomy" id="37546"/>
    <lineage>
        <taxon>Eukaryota</taxon>
        <taxon>Metazoa</taxon>
        <taxon>Ecdysozoa</taxon>
        <taxon>Arthropoda</taxon>
        <taxon>Hexapoda</taxon>
        <taxon>Insecta</taxon>
        <taxon>Pterygota</taxon>
        <taxon>Neoptera</taxon>
        <taxon>Endopterygota</taxon>
        <taxon>Diptera</taxon>
        <taxon>Brachycera</taxon>
        <taxon>Muscomorpha</taxon>
        <taxon>Hippoboscoidea</taxon>
        <taxon>Glossinidae</taxon>
        <taxon>Glossina</taxon>
    </lineage>
</organism>
<dbReference type="InterPro" id="IPR027417">
    <property type="entry name" value="P-loop_NTPase"/>
</dbReference>
<dbReference type="SUPFAM" id="SSF52540">
    <property type="entry name" value="P-loop containing nucleoside triphosphate hydrolases"/>
    <property type="match status" value="1"/>
</dbReference>
<dbReference type="GO" id="GO:0042626">
    <property type="term" value="F:ATPase-coupled transmembrane transporter activity"/>
    <property type="evidence" value="ECO:0007669"/>
    <property type="project" value="TreeGrafter"/>
</dbReference>